<organism evidence="1 2">
    <name type="scientific">Serratia rubidaea</name>
    <name type="common">Serratia marinorubra</name>
    <dbReference type="NCBI Taxonomy" id="61652"/>
    <lineage>
        <taxon>Bacteria</taxon>
        <taxon>Pseudomonadati</taxon>
        <taxon>Pseudomonadota</taxon>
        <taxon>Gammaproteobacteria</taxon>
        <taxon>Enterobacterales</taxon>
        <taxon>Yersiniaceae</taxon>
        <taxon>Serratia</taxon>
    </lineage>
</organism>
<dbReference type="AlphaFoldDB" id="A0A4U9H7Y7"/>
<protein>
    <submittedName>
        <fullName evidence="1">Uncharacterized protein</fullName>
    </submittedName>
</protein>
<dbReference type="EMBL" id="LR590463">
    <property type="protein sequence ID" value="VTP59637.1"/>
    <property type="molecule type" value="Genomic_DNA"/>
</dbReference>
<accession>A0A4U9H7Y7</accession>
<sequence length="31" mass="3317">MSKNTLSEASLPAAPAKKPRLPLKSLNLQVL</sequence>
<gene>
    <name evidence="1" type="ORF">NCTC12971_00061</name>
</gene>
<proteinExistence type="predicted"/>
<reference evidence="1 2" key="1">
    <citation type="submission" date="2019-05" db="EMBL/GenBank/DDBJ databases">
        <authorList>
            <consortium name="Pathogen Informatics"/>
        </authorList>
    </citation>
    <scope>NUCLEOTIDE SEQUENCE [LARGE SCALE GENOMIC DNA]</scope>
    <source>
        <strain evidence="1 2">NCTC12971</strain>
    </source>
</reference>
<evidence type="ECO:0000313" key="1">
    <source>
        <dbReference type="EMBL" id="VTP59637.1"/>
    </source>
</evidence>
<name>A0A4U9H7Y7_SERRU</name>
<evidence type="ECO:0000313" key="2">
    <source>
        <dbReference type="Proteomes" id="UP000307968"/>
    </source>
</evidence>
<dbReference type="Proteomes" id="UP000307968">
    <property type="component" value="Chromosome"/>
</dbReference>